<dbReference type="GO" id="GO:0016646">
    <property type="term" value="F:oxidoreductase activity, acting on the CH-NH group of donors, NAD or NADP as acceptor"/>
    <property type="evidence" value="ECO:0007669"/>
    <property type="project" value="TreeGrafter"/>
</dbReference>
<comment type="similarity">
    <text evidence="1">Belongs to the avfA family.</text>
</comment>
<dbReference type="AlphaFoldDB" id="A0A5N6VRC5"/>
<gene>
    <name evidence="3" type="ORF">BDV41DRAFT_544994</name>
</gene>
<reference evidence="4" key="1">
    <citation type="submission" date="2019-04" db="EMBL/GenBank/DDBJ databases">
        <title>Friends and foes A comparative genomics studyof 23 Aspergillus species from section Flavi.</title>
        <authorList>
            <consortium name="DOE Joint Genome Institute"/>
            <person name="Kjaerbolling I."/>
            <person name="Vesth T."/>
            <person name="Frisvad J.C."/>
            <person name="Nybo J.L."/>
            <person name="Theobald S."/>
            <person name="Kildgaard S."/>
            <person name="Isbrandt T."/>
            <person name="Kuo A."/>
            <person name="Sato A."/>
            <person name="Lyhne E.K."/>
            <person name="Kogle M.E."/>
            <person name="Wiebenga A."/>
            <person name="Kun R.S."/>
            <person name="Lubbers R.J."/>
            <person name="Makela M.R."/>
            <person name="Barry K."/>
            <person name="Chovatia M."/>
            <person name="Clum A."/>
            <person name="Daum C."/>
            <person name="Haridas S."/>
            <person name="He G."/>
            <person name="LaButti K."/>
            <person name="Lipzen A."/>
            <person name="Mondo S."/>
            <person name="Riley R."/>
            <person name="Salamov A."/>
            <person name="Simmons B.A."/>
            <person name="Magnuson J.K."/>
            <person name="Henrissat B."/>
            <person name="Mortensen U.H."/>
            <person name="Larsen T.O."/>
            <person name="Devries R.P."/>
            <person name="Grigoriev I.V."/>
            <person name="Machida M."/>
            <person name="Baker S.E."/>
            <person name="Andersen M.R."/>
        </authorList>
    </citation>
    <scope>NUCLEOTIDE SEQUENCE [LARGE SCALE GENOMIC DNA]</scope>
    <source>
        <strain evidence="4">CBS 130015</strain>
    </source>
</reference>
<evidence type="ECO:0000313" key="4">
    <source>
        <dbReference type="Proteomes" id="UP000325433"/>
    </source>
</evidence>
<dbReference type="InterPro" id="IPR016040">
    <property type="entry name" value="NAD(P)-bd_dom"/>
</dbReference>
<dbReference type="SUPFAM" id="SSF51735">
    <property type="entry name" value="NAD(P)-binding Rossmann-fold domains"/>
    <property type="match status" value="1"/>
</dbReference>
<dbReference type="PANTHER" id="PTHR43355:SF2">
    <property type="entry name" value="FLAVIN REDUCTASE (NADPH)"/>
    <property type="match status" value="1"/>
</dbReference>
<proteinExistence type="inferred from homology"/>
<accession>A0A5N6VRC5</accession>
<keyword evidence="4" id="KW-1185">Reference proteome</keyword>
<evidence type="ECO:0000313" key="3">
    <source>
        <dbReference type="EMBL" id="KAE8310479.1"/>
    </source>
</evidence>
<dbReference type="Pfam" id="PF13460">
    <property type="entry name" value="NAD_binding_10"/>
    <property type="match status" value="1"/>
</dbReference>
<dbReference type="EMBL" id="ML738353">
    <property type="protein sequence ID" value="KAE8310479.1"/>
    <property type="molecule type" value="Genomic_DNA"/>
</dbReference>
<organism evidence="3 4">
    <name type="scientific">Aspergillus transmontanensis</name>
    <dbReference type="NCBI Taxonomy" id="1034304"/>
    <lineage>
        <taxon>Eukaryota</taxon>
        <taxon>Fungi</taxon>
        <taxon>Dikarya</taxon>
        <taxon>Ascomycota</taxon>
        <taxon>Pezizomycotina</taxon>
        <taxon>Eurotiomycetes</taxon>
        <taxon>Eurotiomycetidae</taxon>
        <taxon>Eurotiales</taxon>
        <taxon>Aspergillaceae</taxon>
        <taxon>Aspergillus</taxon>
        <taxon>Aspergillus subgen. Circumdati</taxon>
    </lineage>
</organism>
<dbReference type="InterPro" id="IPR051606">
    <property type="entry name" value="Polyketide_Oxido-like"/>
</dbReference>
<dbReference type="PANTHER" id="PTHR43355">
    <property type="entry name" value="FLAVIN REDUCTASE (NADPH)"/>
    <property type="match status" value="1"/>
</dbReference>
<sequence>MGRNGKLTIKLPSLPPRCASLIPPLSYSNMVTYAILGATGATGSSILRHLLQEPSDSLRIQILVRSKVKLLQAFPDLQTTRNPQVHVIQGTSTDPDALSECLRNASITFMCVAQNGSPIGTTLCQDSARAIISVFQRQQQSEGASYQPCTIVQLRSASLNPALAAQVPVFVHRIVSFCLFANYADINQACQYYSEARKQGTLEYILVDPPTLHDANGTQPTGYRLISTESQATALSYADLGAAMCEIAHRQSEFHGRAVGVTATGRVHQTWGVLLRYLLEGGSSHLMDKIAKETVVFGALCTFLVVLACLMSSF</sequence>
<feature type="domain" description="NAD(P)-binding" evidence="2">
    <location>
        <begin position="37"/>
        <end position="249"/>
    </location>
</feature>
<protein>
    <submittedName>
        <fullName evidence="3">Averufin oxidase A</fullName>
    </submittedName>
</protein>
<dbReference type="Proteomes" id="UP000325433">
    <property type="component" value="Unassembled WGS sequence"/>
</dbReference>
<dbReference type="InterPro" id="IPR036291">
    <property type="entry name" value="NAD(P)-bd_dom_sf"/>
</dbReference>
<evidence type="ECO:0000259" key="2">
    <source>
        <dbReference type="Pfam" id="PF13460"/>
    </source>
</evidence>
<evidence type="ECO:0000256" key="1">
    <source>
        <dbReference type="ARBA" id="ARBA00038376"/>
    </source>
</evidence>
<dbReference type="Gene3D" id="3.40.50.720">
    <property type="entry name" value="NAD(P)-binding Rossmann-like Domain"/>
    <property type="match status" value="1"/>
</dbReference>
<name>A0A5N6VRC5_9EURO</name>